<name>A0A1U7CNZ0_9BACT</name>
<keyword evidence="6" id="KW-0720">Serine protease</keyword>
<proteinExistence type="inferred from homology"/>
<dbReference type="PANTHER" id="PTHR38469">
    <property type="entry name" value="PERIPLASMIC PEPTIDASE SUBFAMILY S1B"/>
    <property type="match status" value="1"/>
</dbReference>
<reference evidence="8" key="1">
    <citation type="submission" date="2016-12" db="EMBL/GenBank/DDBJ databases">
        <title>Comparative genomics of four Isosphaeraceae planctomycetes: a common pool of plasmids and glycoside hydrolase genes.</title>
        <authorList>
            <person name="Ivanova A."/>
        </authorList>
    </citation>
    <scope>NUCLEOTIDE SEQUENCE [LARGE SCALE GENOMIC DNA]</scope>
    <source>
        <strain evidence="8">PX4</strain>
    </source>
</reference>
<dbReference type="InterPro" id="IPR009003">
    <property type="entry name" value="Peptidase_S1_PA"/>
</dbReference>
<comment type="function">
    <text evidence="6">Catalyzes the removal of dipeptides from the N-terminus of oligopeptides.</text>
</comment>
<dbReference type="GO" id="GO:0006508">
    <property type="term" value="P:proteolysis"/>
    <property type="evidence" value="ECO:0007669"/>
    <property type="project" value="UniProtKB-KW"/>
</dbReference>
<sequence length="695" mass="76847">MNRRLLPIVFTLGLNFIMSFTVTRGDEGMWVFNNLPLETLKARHGFTPPAGWAEHLRSSAVRFNNGGSGSFVSADGLIMTNHHVGADTLSKLSTADKDYYRLGYYAQTPEQEAKAPDLELNVLVAIEDVTAAVNAGVKPEMDDAAAATARRKASADIEKASTQKTGLRSDVVTLYQGGRYHLYTYKKYTDVRLVFAPEFDIAFFGGDPDNFEFPRYCLDVCFFRAYEDGKPAKIANHLKWSANGSKDGELVFVAGHPGRTDRLNTMASIAYLRDLGFPSLLDWLHAKEAFLLDFGRRGDEEFRQSKEELFSIQNSRKARLGGFKGLQDPAFLAKKQEAENDLRKSVAADPKKQAAYGEAWDRIAEAQKAMAAIARPLALLERGRAIDSQHFGIARELVRLAEEKPKPNADRLKEYRDSGLASLELELFSEAPIYPDFEKAKLAFSLGYWKQIEPNDPLLARVLDGRTPAEAAAALVSGTKLGDVAVRRKLAEGGKEAIEKSDDPMIKLALLVDPESRRLRKEREDKVEGVEAANYALIAKALFEERGDSVYPDATFTLRLAFGVVKGYEVDGAAVPPFTVVEGAFEHAKAHGEKPPYALPKSWHEARRAERLNLQTPLNFVSTADIIGGNSGSPVVNRDNEVVGLIFDGNVQSLILDFGYDDKTARAVSVDSRGIMEALRSVYRADRLVKELTTP</sequence>
<evidence type="ECO:0000256" key="3">
    <source>
        <dbReference type="ARBA" id="ARBA00022670"/>
    </source>
</evidence>
<evidence type="ECO:0000256" key="2">
    <source>
        <dbReference type="ARBA" id="ARBA00022438"/>
    </source>
</evidence>
<dbReference type="PANTHER" id="PTHR38469:SF1">
    <property type="entry name" value="PERIPLASMIC PEPTIDASE SUBFAMILY S1B"/>
    <property type="match status" value="1"/>
</dbReference>
<evidence type="ECO:0000313" key="8">
    <source>
        <dbReference type="Proteomes" id="UP000186309"/>
    </source>
</evidence>
<keyword evidence="8" id="KW-1185">Reference proteome</keyword>
<dbReference type="GO" id="GO:0070009">
    <property type="term" value="F:serine-type aminopeptidase activity"/>
    <property type="evidence" value="ECO:0007669"/>
    <property type="project" value="UniProtKB-UniRule"/>
</dbReference>
<dbReference type="Gene3D" id="2.40.10.10">
    <property type="entry name" value="Trypsin-like serine proteases"/>
    <property type="match status" value="1"/>
</dbReference>
<dbReference type="KEGG" id="pbor:BSF38_02140"/>
<dbReference type="AlphaFoldDB" id="A0A1U7CNZ0"/>
<dbReference type="InterPro" id="IPR043504">
    <property type="entry name" value="Peptidase_S1_PA_chymotrypsin"/>
</dbReference>
<keyword evidence="2 6" id="KW-0031">Aminopeptidase</keyword>
<dbReference type="Proteomes" id="UP000186309">
    <property type="component" value="Chromosome"/>
</dbReference>
<keyword evidence="5 6" id="KW-0378">Hydrolase</keyword>
<evidence type="ECO:0000256" key="1">
    <source>
        <dbReference type="ARBA" id="ARBA00010491"/>
    </source>
</evidence>
<evidence type="ECO:0000313" key="7">
    <source>
        <dbReference type="EMBL" id="APW60655.1"/>
    </source>
</evidence>
<dbReference type="Pfam" id="PF10459">
    <property type="entry name" value="Peptidase_S46"/>
    <property type="match status" value="1"/>
</dbReference>
<evidence type="ECO:0000256" key="5">
    <source>
        <dbReference type="ARBA" id="ARBA00022801"/>
    </source>
</evidence>
<gene>
    <name evidence="7" type="primary">dapb2</name>
    <name evidence="7" type="ORF">BSF38_02140</name>
</gene>
<accession>A0A1U7CNZ0</accession>
<keyword evidence="4" id="KW-0732">Signal</keyword>
<dbReference type="STRING" id="1387353.BSF38_02140"/>
<dbReference type="GO" id="GO:0008239">
    <property type="term" value="F:dipeptidyl-peptidase activity"/>
    <property type="evidence" value="ECO:0007669"/>
    <property type="project" value="UniProtKB-UniRule"/>
</dbReference>
<dbReference type="InterPro" id="IPR019500">
    <property type="entry name" value="Pep_S46"/>
</dbReference>
<dbReference type="EMBL" id="CP019082">
    <property type="protein sequence ID" value="APW60655.1"/>
    <property type="molecule type" value="Genomic_DNA"/>
</dbReference>
<protein>
    <recommendedName>
        <fullName evidence="6">Dipeptidyl-peptidase</fullName>
        <ecNumber evidence="6">3.4.14.-</ecNumber>
    </recommendedName>
</protein>
<evidence type="ECO:0000256" key="6">
    <source>
        <dbReference type="RuleBase" id="RU366067"/>
    </source>
</evidence>
<dbReference type="OrthoDB" id="9805367at2"/>
<keyword evidence="3 6" id="KW-0645">Protease</keyword>
<dbReference type="GO" id="GO:0043171">
    <property type="term" value="P:peptide catabolic process"/>
    <property type="evidence" value="ECO:0007669"/>
    <property type="project" value="UniProtKB-UniRule"/>
</dbReference>
<evidence type="ECO:0000256" key="4">
    <source>
        <dbReference type="ARBA" id="ARBA00022729"/>
    </source>
</evidence>
<dbReference type="SUPFAM" id="SSF50494">
    <property type="entry name" value="Trypsin-like serine proteases"/>
    <property type="match status" value="1"/>
</dbReference>
<comment type="similarity">
    <text evidence="1 6">Belongs to the peptidase S46 family.</text>
</comment>
<organism evidence="7 8">
    <name type="scientific">Paludisphaera borealis</name>
    <dbReference type="NCBI Taxonomy" id="1387353"/>
    <lineage>
        <taxon>Bacteria</taxon>
        <taxon>Pseudomonadati</taxon>
        <taxon>Planctomycetota</taxon>
        <taxon>Planctomycetia</taxon>
        <taxon>Isosphaerales</taxon>
        <taxon>Isosphaeraceae</taxon>
        <taxon>Paludisphaera</taxon>
    </lineage>
</organism>
<dbReference type="EC" id="3.4.14.-" evidence="6"/>